<reference evidence="9 10" key="2">
    <citation type="journal article" date="2017" name="Int. J. Syst. Evol. Microbiol.">
        <title>Mycobacterium stephanolepidis sp. nov., a rapidly growing species related to Mycobacterium chelonae, isolated from marine teleost fish, Stephanolepis cirrhifer.</title>
        <authorList>
            <person name="Fukano H."/>
            <person name="Wada S."/>
            <person name="Kurata O."/>
            <person name="Katayama K."/>
            <person name="Fujiwara N."/>
            <person name="Hoshino Y."/>
        </authorList>
    </citation>
    <scope>NUCLEOTIDE SEQUENCE [LARGE SCALE GENOMIC DNA]</scope>
    <source>
        <strain evidence="9 10">NJB0901</strain>
    </source>
</reference>
<dbReference type="GO" id="GO:0050661">
    <property type="term" value="F:NADP binding"/>
    <property type="evidence" value="ECO:0007669"/>
    <property type="project" value="InterPro"/>
</dbReference>
<evidence type="ECO:0000256" key="6">
    <source>
        <dbReference type="ARBA" id="ARBA00023002"/>
    </source>
</evidence>
<dbReference type="Gene3D" id="3.40.50.1820">
    <property type="entry name" value="alpha/beta hydrolase"/>
    <property type="match status" value="1"/>
</dbReference>
<dbReference type="Proteomes" id="UP000217954">
    <property type="component" value="Chromosome"/>
</dbReference>
<dbReference type="GO" id="GO:0050660">
    <property type="term" value="F:flavin adenine dinucleotide binding"/>
    <property type="evidence" value="ECO:0007669"/>
    <property type="project" value="InterPro"/>
</dbReference>
<dbReference type="EMBL" id="AP018165">
    <property type="protein sequence ID" value="BAX96201.1"/>
    <property type="molecule type" value="Genomic_DNA"/>
</dbReference>
<dbReference type="SUPFAM" id="SSF51905">
    <property type="entry name" value="FAD/NAD(P)-binding domain"/>
    <property type="match status" value="2"/>
</dbReference>
<feature type="domain" description="Alpha/beta hydrolase fold-3" evidence="8">
    <location>
        <begin position="56"/>
        <end position="257"/>
    </location>
</feature>
<dbReference type="Pfam" id="PF07859">
    <property type="entry name" value="Abhydrolase_3"/>
    <property type="match status" value="1"/>
</dbReference>
<reference evidence="10" key="1">
    <citation type="journal article" date="2017" name="Genome Announc.">
        <title>Complete Genome Sequence of Mycobacterium stephanolepidis.</title>
        <authorList>
            <person name="Fukano H."/>
            <person name="Yoshida M."/>
            <person name="Katayama Y."/>
            <person name="Omatsu T."/>
            <person name="Mizutani T."/>
            <person name="Kurata O."/>
            <person name="Wada S."/>
            <person name="Hoshino Y."/>
        </authorList>
    </citation>
    <scope>NUCLEOTIDE SEQUENCE [LARGE SCALE GENOMIC DNA]</scope>
    <source>
        <strain evidence="10">NJB0901</strain>
    </source>
</reference>
<evidence type="ECO:0000313" key="9">
    <source>
        <dbReference type="EMBL" id="BAX96201.1"/>
    </source>
</evidence>
<dbReference type="GO" id="GO:0004499">
    <property type="term" value="F:N,N-dimethylaniline monooxygenase activity"/>
    <property type="evidence" value="ECO:0007669"/>
    <property type="project" value="InterPro"/>
</dbReference>
<dbReference type="PANTHER" id="PTHR42877">
    <property type="entry name" value="L-ORNITHINE N(5)-MONOOXYGENASE-RELATED"/>
    <property type="match status" value="1"/>
</dbReference>
<dbReference type="GO" id="GO:0016787">
    <property type="term" value="F:hydrolase activity"/>
    <property type="evidence" value="ECO:0007669"/>
    <property type="project" value="UniProtKB-KW"/>
</dbReference>
<dbReference type="AlphaFoldDB" id="A0A1Z4ETB0"/>
<comment type="similarity">
    <text evidence="2">Belongs to the 'GDXG' lipolytic enzyme family.</text>
</comment>
<evidence type="ECO:0000256" key="2">
    <source>
        <dbReference type="ARBA" id="ARBA00010515"/>
    </source>
</evidence>
<dbReference type="Gene3D" id="3.50.50.60">
    <property type="entry name" value="FAD/NAD(P)-binding domain"/>
    <property type="match status" value="2"/>
</dbReference>
<dbReference type="Pfam" id="PF00743">
    <property type="entry name" value="FMO-like"/>
    <property type="match status" value="1"/>
</dbReference>
<dbReference type="PROSITE" id="PS01173">
    <property type="entry name" value="LIPASE_GDXG_HIS"/>
    <property type="match status" value="1"/>
</dbReference>
<dbReference type="PROSITE" id="PS01174">
    <property type="entry name" value="LIPASE_GDXG_SER"/>
    <property type="match status" value="1"/>
</dbReference>
<proteinExistence type="inferred from homology"/>
<name>A0A1Z4ETB0_9MYCO</name>
<evidence type="ECO:0000256" key="4">
    <source>
        <dbReference type="ARBA" id="ARBA00022801"/>
    </source>
</evidence>
<dbReference type="InterPro" id="IPR002168">
    <property type="entry name" value="Lipase_GDXG_HIS_AS"/>
</dbReference>
<dbReference type="InterPro" id="IPR036188">
    <property type="entry name" value="FAD/NAD-bd_sf"/>
</dbReference>
<dbReference type="PANTHER" id="PTHR42877:SF4">
    <property type="entry name" value="FAD_NAD(P)-BINDING DOMAIN-CONTAINING PROTEIN-RELATED"/>
    <property type="match status" value="1"/>
</dbReference>
<dbReference type="SUPFAM" id="SSF53474">
    <property type="entry name" value="alpha/beta-Hydrolases"/>
    <property type="match status" value="1"/>
</dbReference>
<evidence type="ECO:0000259" key="8">
    <source>
        <dbReference type="Pfam" id="PF07859"/>
    </source>
</evidence>
<keyword evidence="6" id="KW-0560">Oxidoreductase</keyword>
<keyword evidence="3" id="KW-0285">Flavoprotein</keyword>
<dbReference type="InterPro" id="IPR020946">
    <property type="entry name" value="Flavin_mOase-like"/>
</dbReference>
<keyword evidence="10" id="KW-1185">Reference proteome</keyword>
<keyword evidence="5" id="KW-0274">FAD</keyword>
<feature type="active site" evidence="7">
    <location>
        <position position="130"/>
    </location>
</feature>
<keyword evidence="9" id="KW-0503">Monooxygenase</keyword>
<dbReference type="InterPro" id="IPR033140">
    <property type="entry name" value="Lipase_GDXG_put_SER_AS"/>
</dbReference>
<dbReference type="InterPro" id="IPR051209">
    <property type="entry name" value="FAD-bind_Monooxygenase_sf"/>
</dbReference>
<evidence type="ECO:0000256" key="5">
    <source>
        <dbReference type="ARBA" id="ARBA00022827"/>
    </source>
</evidence>
<dbReference type="InterPro" id="IPR029058">
    <property type="entry name" value="AB_hydrolase_fold"/>
</dbReference>
<sequence>MGTSSAVPLRARRAVTDATFGAIPLPTGMREAKASIGGVDGLWIAPTTSPSPSRVVLFLHGGAYIVGSSRSHRRVAAVLAQEIGASVFVPDYRRAPEHPYPAALDDALAAYEGLLTQGFSGGQIVIAGDSAGGGLATALAMTLRDNDRPLPAVLALICPWLDLTPDTTGTRIRHPLDPLRLHTVLAEGAHAYAGSADAARTGASPLHGDLAGLPPIVLHAAADDVLTEDAERFVERANAAGVDIEYRRFDRMWHGYYLHTGMLSAADTSLTHLSTAVAQRLSGRARRLRFGIVGAGMSGICMAAKLRAAGYDDIVIFEKAAEVGGTWRENRYPGLTCDVPARYYSYKFAPNPEWSGLFAPGAEILDYFVGVTKELDLRRQVRFGSEVTEARWKSGRWHLITADGHKDAVDILITATGFLHHPAFPSIPGLDAFGGRTVHSAQWDPSVQTTGKRVGLIGTGSTGAQITAALADDVTKLSVFQRTPQWVMWAPSFSYHPVSKFLLRKFPALSKVSYRGWQTTLEATLGQAAIKEGWQRTLMSAAARLSLRFGVKDKALRETLTPDYQPLCKRLVISSKFYGAVQSDRVDLVTEGIDHIEERGVVTADGTLHELDVLVLATGFDAHAYMRPMQIEGDSGTTLDEAWAEGPVGYRTVAMSGFPNLFTLVGPHSPVGNYAITGVADAQSDYVMRWVTLIDRNGFASVTPTQDATDRFNEERRAATPGLVAASGCQSWYLGKDGRPDMWPWSPAKHREMLREPVLADFHVELLADASTDSITDKD</sequence>
<dbReference type="KEGG" id="mste:MSTE_00866"/>
<gene>
    <name evidence="9" type="ORF">MSTE_00866</name>
</gene>
<comment type="similarity">
    <text evidence="1">Belongs to the FAD-binding monooxygenase family.</text>
</comment>
<evidence type="ECO:0000313" key="10">
    <source>
        <dbReference type="Proteomes" id="UP000217954"/>
    </source>
</evidence>
<accession>A0A1Z4ETB0</accession>
<evidence type="ECO:0000256" key="7">
    <source>
        <dbReference type="PROSITE-ProRule" id="PRU10038"/>
    </source>
</evidence>
<evidence type="ECO:0000256" key="3">
    <source>
        <dbReference type="ARBA" id="ARBA00022630"/>
    </source>
</evidence>
<keyword evidence="4" id="KW-0378">Hydrolase</keyword>
<dbReference type="InterPro" id="IPR013094">
    <property type="entry name" value="AB_hydrolase_3"/>
</dbReference>
<evidence type="ECO:0000256" key="1">
    <source>
        <dbReference type="ARBA" id="ARBA00010139"/>
    </source>
</evidence>
<organism evidence="9 10">
    <name type="scientific">[Mycobacterium] stephanolepidis</name>
    <dbReference type="NCBI Taxonomy" id="1520670"/>
    <lineage>
        <taxon>Bacteria</taxon>
        <taxon>Bacillati</taxon>
        <taxon>Actinomycetota</taxon>
        <taxon>Actinomycetes</taxon>
        <taxon>Mycobacteriales</taxon>
        <taxon>Mycobacteriaceae</taxon>
        <taxon>Mycobacteroides</taxon>
    </lineage>
</organism>
<protein>
    <submittedName>
        <fullName evidence="9">Putative monooxygenase</fullName>
    </submittedName>
</protein>